<evidence type="ECO:0000259" key="7">
    <source>
        <dbReference type="PROSITE" id="PS50106"/>
    </source>
</evidence>
<dbReference type="SMART" id="SM00228">
    <property type="entry name" value="PDZ"/>
    <property type="match status" value="1"/>
</dbReference>
<dbReference type="Pfam" id="PF03572">
    <property type="entry name" value="Peptidase_S41"/>
    <property type="match status" value="1"/>
</dbReference>
<dbReference type="AlphaFoldDB" id="A0A1F8GD68"/>
<gene>
    <name evidence="8" type="ORF">A3A13_04295</name>
</gene>
<keyword evidence="3 5" id="KW-0378">Hydrolase</keyword>
<comment type="caution">
    <text evidence="8">The sequence shown here is derived from an EMBL/GenBank/DDBJ whole genome shotgun (WGS) entry which is preliminary data.</text>
</comment>
<dbReference type="GO" id="GO:0008236">
    <property type="term" value="F:serine-type peptidase activity"/>
    <property type="evidence" value="ECO:0007669"/>
    <property type="project" value="UniProtKB-KW"/>
</dbReference>
<feature type="compositionally biased region" description="Basic and acidic residues" evidence="6">
    <location>
        <begin position="414"/>
        <end position="424"/>
    </location>
</feature>
<dbReference type="InterPro" id="IPR055210">
    <property type="entry name" value="CtpA/B_N"/>
</dbReference>
<dbReference type="InterPro" id="IPR004447">
    <property type="entry name" value="Peptidase_S41A"/>
</dbReference>
<dbReference type="GO" id="GO:0006508">
    <property type="term" value="P:proteolysis"/>
    <property type="evidence" value="ECO:0007669"/>
    <property type="project" value="UniProtKB-KW"/>
</dbReference>
<dbReference type="FunFam" id="2.30.42.10:FF:000063">
    <property type="entry name" value="Peptidase, S41 family"/>
    <property type="match status" value="1"/>
</dbReference>
<dbReference type="InterPro" id="IPR001478">
    <property type="entry name" value="PDZ"/>
</dbReference>
<evidence type="ECO:0000256" key="1">
    <source>
        <dbReference type="ARBA" id="ARBA00009179"/>
    </source>
</evidence>
<dbReference type="InterPro" id="IPR041489">
    <property type="entry name" value="PDZ_6"/>
</dbReference>
<dbReference type="NCBIfam" id="TIGR00225">
    <property type="entry name" value="prc"/>
    <property type="match status" value="1"/>
</dbReference>
<dbReference type="Gene3D" id="2.30.42.10">
    <property type="match status" value="1"/>
</dbReference>
<dbReference type="Proteomes" id="UP000178911">
    <property type="component" value="Unassembled WGS sequence"/>
</dbReference>
<dbReference type="CDD" id="cd07560">
    <property type="entry name" value="Peptidase_S41_CPP"/>
    <property type="match status" value="1"/>
</dbReference>
<keyword evidence="2 5" id="KW-0645">Protease</keyword>
<dbReference type="PROSITE" id="PS50106">
    <property type="entry name" value="PDZ"/>
    <property type="match status" value="1"/>
</dbReference>
<dbReference type="GO" id="GO:0007165">
    <property type="term" value="P:signal transduction"/>
    <property type="evidence" value="ECO:0007669"/>
    <property type="project" value="TreeGrafter"/>
</dbReference>
<feature type="region of interest" description="Disordered" evidence="6">
    <location>
        <begin position="375"/>
        <end position="424"/>
    </location>
</feature>
<dbReference type="CDD" id="cd06782">
    <property type="entry name" value="cpPDZ_CPP-like"/>
    <property type="match status" value="1"/>
</dbReference>
<dbReference type="PANTHER" id="PTHR32060">
    <property type="entry name" value="TAIL-SPECIFIC PROTEASE"/>
    <property type="match status" value="1"/>
</dbReference>
<dbReference type="SUPFAM" id="SSF52096">
    <property type="entry name" value="ClpP/crotonase"/>
    <property type="match status" value="1"/>
</dbReference>
<dbReference type="Gene3D" id="3.30.750.44">
    <property type="match status" value="1"/>
</dbReference>
<dbReference type="EMBL" id="MGKJ01000020">
    <property type="protein sequence ID" value="OGN23312.1"/>
    <property type="molecule type" value="Genomic_DNA"/>
</dbReference>
<keyword evidence="4 5" id="KW-0720">Serine protease</keyword>
<sequence>MVLNKKLLVLSLIVALGAGFAGGVFFERSNGVESNPIKILINKDLGQPDYADFSLFWDTWNSLHNKYVERNALDTQKLIYGAIEGMVNSIGDPYTVFFEPPESKKFQEEISGSFGGVGIEIGKRQNVLTVIAPIKDTPAYKAGLKAGDKILRIDDKPTADLSIEEAVNLIRGKRGTPVILTISSNGADTKEVEIIRDTIKIPTITWEMLESPPTGGGKKVAYLRLFTFNQNIDSEFQKSAQEILNSGAERLVLDLRNNPGGLLDSAVNIAGWFLDKNQIVTVEAFSDSSKNEFKSNGNGSLKMYPTVILINGGSASASEIVAGALHDNRGIRLVGEKTFGKGSVQELEKFKDGSSLKVTVAKWLTPNGISISDTGIEPDVKVEIPKEDPPPSNRADGEEKEESEFELGVPGKDPQLDKALELLK</sequence>
<dbReference type="GO" id="GO:0030288">
    <property type="term" value="C:outer membrane-bounded periplasmic space"/>
    <property type="evidence" value="ECO:0007669"/>
    <property type="project" value="TreeGrafter"/>
</dbReference>
<name>A0A1F8GD68_9BACT</name>
<dbReference type="PANTHER" id="PTHR32060:SF30">
    <property type="entry name" value="CARBOXY-TERMINAL PROCESSING PROTEASE CTPA"/>
    <property type="match status" value="1"/>
</dbReference>
<evidence type="ECO:0000313" key="9">
    <source>
        <dbReference type="Proteomes" id="UP000178911"/>
    </source>
</evidence>
<evidence type="ECO:0000256" key="6">
    <source>
        <dbReference type="SAM" id="MobiDB-lite"/>
    </source>
</evidence>
<dbReference type="InterPro" id="IPR029045">
    <property type="entry name" value="ClpP/crotonase-like_dom_sf"/>
</dbReference>
<accession>A0A1F8GD68</accession>
<dbReference type="SUPFAM" id="SSF50156">
    <property type="entry name" value="PDZ domain-like"/>
    <property type="match status" value="1"/>
</dbReference>
<protein>
    <recommendedName>
        <fullName evidence="7">PDZ domain-containing protein</fullName>
    </recommendedName>
</protein>
<proteinExistence type="inferred from homology"/>
<evidence type="ECO:0000313" key="8">
    <source>
        <dbReference type="EMBL" id="OGN23312.1"/>
    </source>
</evidence>
<dbReference type="Pfam" id="PF17820">
    <property type="entry name" value="PDZ_6"/>
    <property type="match status" value="1"/>
</dbReference>
<evidence type="ECO:0000256" key="4">
    <source>
        <dbReference type="ARBA" id="ARBA00022825"/>
    </source>
</evidence>
<feature type="compositionally biased region" description="Basic and acidic residues" evidence="6">
    <location>
        <begin position="378"/>
        <end position="389"/>
    </location>
</feature>
<comment type="similarity">
    <text evidence="1 5">Belongs to the peptidase S41A family.</text>
</comment>
<dbReference type="InterPro" id="IPR005151">
    <property type="entry name" value="Tail-specific_protease"/>
</dbReference>
<feature type="domain" description="PDZ" evidence="7">
    <location>
        <begin position="103"/>
        <end position="171"/>
    </location>
</feature>
<dbReference type="Gene3D" id="3.90.226.10">
    <property type="entry name" value="2-enoyl-CoA Hydratase, Chain A, domain 1"/>
    <property type="match status" value="1"/>
</dbReference>
<evidence type="ECO:0000256" key="5">
    <source>
        <dbReference type="RuleBase" id="RU004404"/>
    </source>
</evidence>
<dbReference type="InterPro" id="IPR036034">
    <property type="entry name" value="PDZ_sf"/>
</dbReference>
<dbReference type="STRING" id="1802695.A3A13_04295"/>
<evidence type="ECO:0000256" key="2">
    <source>
        <dbReference type="ARBA" id="ARBA00022670"/>
    </source>
</evidence>
<dbReference type="GO" id="GO:0004175">
    <property type="term" value="F:endopeptidase activity"/>
    <property type="evidence" value="ECO:0007669"/>
    <property type="project" value="TreeGrafter"/>
</dbReference>
<dbReference type="Pfam" id="PF22694">
    <property type="entry name" value="CtpB_N-like"/>
    <property type="match status" value="1"/>
</dbReference>
<reference evidence="8 9" key="1">
    <citation type="journal article" date="2016" name="Nat. Commun.">
        <title>Thousands of microbial genomes shed light on interconnected biogeochemical processes in an aquifer system.</title>
        <authorList>
            <person name="Anantharaman K."/>
            <person name="Brown C.T."/>
            <person name="Hug L.A."/>
            <person name="Sharon I."/>
            <person name="Castelle C.J."/>
            <person name="Probst A.J."/>
            <person name="Thomas B.C."/>
            <person name="Singh A."/>
            <person name="Wilkins M.J."/>
            <person name="Karaoz U."/>
            <person name="Brodie E.L."/>
            <person name="Williams K.H."/>
            <person name="Hubbard S.S."/>
            <person name="Banfield J.F."/>
        </authorList>
    </citation>
    <scope>NUCLEOTIDE SEQUENCE [LARGE SCALE GENOMIC DNA]</scope>
</reference>
<dbReference type="SMART" id="SM00245">
    <property type="entry name" value="TSPc"/>
    <property type="match status" value="1"/>
</dbReference>
<evidence type="ECO:0000256" key="3">
    <source>
        <dbReference type="ARBA" id="ARBA00022801"/>
    </source>
</evidence>
<organism evidence="8 9">
    <name type="scientific">Candidatus Yanofskybacteria bacterium RIFCSPLOWO2_01_FULL_43_22</name>
    <dbReference type="NCBI Taxonomy" id="1802695"/>
    <lineage>
        <taxon>Bacteria</taxon>
        <taxon>Candidatus Yanofskyibacteriota</taxon>
    </lineage>
</organism>